<protein>
    <recommendedName>
        <fullName evidence="12">VLRF1 domain-containing protein</fullName>
    </recommendedName>
</protein>
<dbReference type="VEuPathDB" id="AmoebaDB:NF0016960"/>
<feature type="active site" evidence="10">
    <location>
        <position position="326"/>
    </location>
</feature>
<sequence length="522" mass="60504">MFQNLSSFVDSVNKKHERNQLNRLRERTKYLNDEDDTIMDDLISSPTQRKLLDYEIRKEGAFILSSHRRVVNHILIFLMDFSIYNDAETNHDHGKKKKKKSKKTQHIISDDLMNLILVNKLWSELVHAHYWMNESFRSSCSPGPINDSKLHSQSSLFFGKTPLLSVPSHLLKIPFQFHSISGVNQTKIVLKLDTQIPIYISFYKIFFEIFVYLRELNDLSRILKERKATDSSNEYRIDPAITELIQHSTERMKMILLFNHHHDYQFFLYTLKDHFAQHGFCTLFCHGGTFSCCVFEKSRKLDQMVPSSLHKTFHKYVTRKKQGKRQVSKDQNKRCKSVGSEIRRIQEEHFKLKSRKYLVMWSDVLGKRETIIFLNAPGPYNEYTLFNRKKEAGTRSVTSSTSGGGGGENSDLDDETKAVQSKENKYADYIDKKYVCPFTKSQCFTMPGVKAINTSNPNHTSNLEANDELLSIYFHDEEGLQSLLTNSRLSPQQGGTPNFESDEDAHEEGMDDVLSNDDTDDV</sequence>
<evidence type="ECO:0000313" key="14">
    <source>
        <dbReference type="Proteomes" id="UP000444721"/>
    </source>
</evidence>
<evidence type="ECO:0000256" key="5">
    <source>
        <dbReference type="ARBA" id="ARBA00022737"/>
    </source>
</evidence>
<keyword evidence="9" id="KW-0175">Coiled coil</keyword>
<evidence type="ECO:0000256" key="10">
    <source>
        <dbReference type="PROSITE-ProRule" id="PRU01389"/>
    </source>
</evidence>
<dbReference type="GO" id="GO:0016787">
    <property type="term" value="F:hydrolase activity"/>
    <property type="evidence" value="ECO:0007669"/>
    <property type="project" value="UniProtKB-KW"/>
</dbReference>
<keyword evidence="5" id="KW-0677">Repeat</keyword>
<organism evidence="13 14">
    <name type="scientific">Naegleria fowleri</name>
    <name type="common">Brain eating amoeba</name>
    <dbReference type="NCBI Taxonomy" id="5763"/>
    <lineage>
        <taxon>Eukaryota</taxon>
        <taxon>Discoba</taxon>
        <taxon>Heterolobosea</taxon>
        <taxon>Tetramitia</taxon>
        <taxon>Eutetramitia</taxon>
        <taxon>Vahlkampfiidae</taxon>
        <taxon>Naegleria</taxon>
    </lineage>
</organism>
<evidence type="ECO:0000256" key="8">
    <source>
        <dbReference type="ARBA" id="ARBA00023043"/>
    </source>
</evidence>
<dbReference type="EMBL" id="VFQX01000004">
    <property type="protein sequence ID" value="KAF0983815.1"/>
    <property type="molecule type" value="Genomic_DNA"/>
</dbReference>
<keyword evidence="14" id="KW-1185">Reference proteome</keyword>
<comment type="caution">
    <text evidence="13">The sequence shown here is derived from an EMBL/GenBank/DDBJ whole genome shotgun (WGS) entry which is preliminary data.</text>
</comment>
<dbReference type="RefSeq" id="XP_044568528.1">
    <property type="nucleotide sequence ID" value="XM_044711507.1"/>
</dbReference>
<dbReference type="GO" id="GO:0005737">
    <property type="term" value="C:cytoplasm"/>
    <property type="evidence" value="ECO:0007669"/>
    <property type="project" value="UniProtKB-SubCell"/>
</dbReference>
<dbReference type="InterPro" id="IPR041175">
    <property type="entry name" value="VLRF1/Vms1"/>
</dbReference>
<feature type="region of interest" description="Disordered" evidence="11">
    <location>
        <begin position="486"/>
        <end position="522"/>
    </location>
</feature>
<name>A0A6A5CEV7_NAEFO</name>
<gene>
    <name evidence="13" type="ORF">FDP41_007730</name>
</gene>
<keyword evidence="6 10" id="KW-0255">Endonuclease</keyword>
<dbReference type="GO" id="GO:0036503">
    <property type="term" value="P:ERAD pathway"/>
    <property type="evidence" value="ECO:0007669"/>
    <property type="project" value="TreeGrafter"/>
</dbReference>
<evidence type="ECO:0000256" key="1">
    <source>
        <dbReference type="ARBA" id="ARBA00004496"/>
    </source>
</evidence>
<dbReference type="VEuPathDB" id="AmoebaDB:NfTy_006240"/>
<dbReference type="PROSITE" id="PS52044">
    <property type="entry name" value="VLRF1"/>
    <property type="match status" value="1"/>
</dbReference>
<dbReference type="Pfam" id="PF18826">
    <property type="entry name" value="bVLRF1"/>
    <property type="match status" value="1"/>
</dbReference>
<dbReference type="PANTHER" id="PTHR16036">
    <property type="entry name" value="ANKYRIN REPEAT AND ZINC FINGER DOMAIN-CONTAINING PROTEIN 1"/>
    <property type="match status" value="1"/>
</dbReference>
<dbReference type="InterPro" id="IPR047139">
    <property type="entry name" value="ANKZ1/VMS1"/>
</dbReference>
<dbReference type="OrthoDB" id="429841at2759"/>
<dbReference type="AlphaFoldDB" id="A0A6A5CEV7"/>
<proteinExistence type="inferred from homology"/>
<feature type="compositionally biased region" description="Polar residues" evidence="11">
    <location>
        <begin position="486"/>
        <end position="499"/>
    </location>
</feature>
<keyword evidence="4 10" id="KW-0540">Nuclease</keyword>
<evidence type="ECO:0000256" key="4">
    <source>
        <dbReference type="ARBA" id="ARBA00022722"/>
    </source>
</evidence>
<evidence type="ECO:0000256" key="6">
    <source>
        <dbReference type="ARBA" id="ARBA00022759"/>
    </source>
</evidence>
<feature type="domain" description="VLRF1" evidence="12">
    <location>
        <begin position="276"/>
        <end position="437"/>
    </location>
</feature>
<dbReference type="PANTHER" id="PTHR16036:SF2">
    <property type="entry name" value="TRNA ENDONUCLEASE ANKZF1"/>
    <property type="match status" value="1"/>
</dbReference>
<accession>A0A6A5CEV7</accession>
<evidence type="ECO:0000256" key="3">
    <source>
        <dbReference type="ARBA" id="ARBA00022490"/>
    </source>
</evidence>
<evidence type="ECO:0000256" key="7">
    <source>
        <dbReference type="ARBA" id="ARBA00022801"/>
    </source>
</evidence>
<evidence type="ECO:0000259" key="12">
    <source>
        <dbReference type="PROSITE" id="PS52044"/>
    </source>
</evidence>
<dbReference type="GO" id="GO:0004519">
    <property type="term" value="F:endonuclease activity"/>
    <property type="evidence" value="ECO:0007669"/>
    <property type="project" value="UniProtKB-KW"/>
</dbReference>
<dbReference type="OMA" id="NEYTLFN"/>
<evidence type="ECO:0000313" key="13">
    <source>
        <dbReference type="EMBL" id="KAF0983815.1"/>
    </source>
</evidence>
<dbReference type="VEuPathDB" id="AmoebaDB:FDP41_007730"/>
<feature type="compositionally biased region" description="Acidic residues" evidence="11">
    <location>
        <begin position="500"/>
        <end position="522"/>
    </location>
</feature>
<keyword evidence="7 10" id="KW-0378">Hydrolase</keyword>
<comment type="subcellular location">
    <subcellularLocation>
        <location evidence="1">Cytoplasm</location>
    </subcellularLocation>
</comment>
<comment type="domain">
    <text evidence="10">The VLRF1 domain mediates binding to the 60S ribosomal subunit.</text>
</comment>
<reference evidence="13 14" key="1">
    <citation type="journal article" date="2019" name="Sci. Rep.">
        <title>Nanopore sequencing improves the draft genome of the human pathogenic amoeba Naegleria fowleri.</title>
        <authorList>
            <person name="Liechti N."/>
            <person name="Schurch N."/>
            <person name="Bruggmann R."/>
            <person name="Wittwer M."/>
        </authorList>
    </citation>
    <scope>NUCLEOTIDE SEQUENCE [LARGE SCALE GENOMIC DNA]</scope>
    <source>
        <strain evidence="13 14">ATCC 30894</strain>
    </source>
</reference>
<feature type="region of interest" description="Disordered" evidence="11">
    <location>
        <begin position="391"/>
        <end position="419"/>
    </location>
</feature>
<keyword evidence="8" id="KW-0040">ANK repeat</keyword>
<keyword evidence="3 10" id="KW-0963">Cytoplasm</keyword>
<dbReference type="Proteomes" id="UP000444721">
    <property type="component" value="Unassembled WGS sequence"/>
</dbReference>
<comment type="similarity">
    <text evidence="2 10">Belongs to the ANKZF1/VMS1 family.</text>
</comment>
<dbReference type="GeneID" id="68114948"/>
<evidence type="ECO:0000256" key="11">
    <source>
        <dbReference type="SAM" id="MobiDB-lite"/>
    </source>
</evidence>
<evidence type="ECO:0000256" key="9">
    <source>
        <dbReference type="ARBA" id="ARBA00023054"/>
    </source>
</evidence>
<evidence type="ECO:0000256" key="2">
    <source>
        <dbReference type="ARBA" id="ARBA00009262"/>
    </source>
</evidence>